<dbReference type="GO" id="GO:0006338">
    <property type="term" value="P:chromatin remodeling"/>
    <property type="evidence" value="ECO:0007669"/>
    <property type="project" value="TreeGrafter"/>
</dbReference>
<dbReference type="InterPro" id="IPR036188">
    <property type="entry name" value="FAD/NAD-bd_sf"/>
</dbReference>
<gene>
    <name evidence="2" type="ORF">E4U43_007601</name>
</gene>
<reference evidence="2" key="1">
    <citation type="journal article" date="2020" name="bioRxiv">
        <title>Whole genome comparisons of ergot fungi reveals the divergence and evolution of species within the genus Claviceps are the result of varying mechanisms driving genome evolution and host range expansion.</title>
        <authorList>
            <person name="Wyka S.A."/>
            <person name="Mondo S.J."/>
            <person name="Liu M."/>
            <person name="Dettman J."/>
            <person name="Nalam V."/>
            <person name="Broders K.D."/>
        </authorList>
    </citation>
    <scope>NUCLEOTIDE SEQUENCE</scope>
    <source>
        <strain evidence="2">CCC 602</strain>
    </source>
</reference>
<dbReference type="Gene3D" id="3.90.660.10">
    <property type="match status" value="1"/>
</dbReference>
<evidence type="ECO:0000313" key="2">
    <source>
        <dbReference type="EMBL" id="KAG6012875.1"/>
    </source>
</evidence>
<dbReference type="AlphaFoldDB" id="A0A9P7T1I7"/>
<dbReference type="GO" id="GO:0050660">
    <property type="term" value="F:flavin adenine dinucleotide binding"/>
    <property type="evidence" value="ECO:0007669"/>
    <property type="project" value="TreeGrafter"/>
</dbReference>
<sequence>MAPMDTGSPKCRFSSASSSHVVIVGAGLSGLRCADILLQSGFRVTILEGRDRIGGRVHQQRLANGHLIDLGPNWIHGTHDNPILELAKSTKTSVGSLDSHTWAFTSSGHLLPREEGDKYSTMVWDLVQQAFEHSNVLGAETDKDKSLLDFFHERIPHLIPETGLDYEKRREIVSNMAEMWGAFIGSPVSRQSLKYFWLEECIEGGTYQKILNHVAAPALARADIRFHCKVEQIRYPPDSSGKVDIQLVSGETLSFDEAVVTTPLGWLKRNPSAFLPALPPRLTQAINSISYGCLEKVYISFPHAFWLQPHQDQQVSGFIEWLVPKYAPESNPRQWHQEAVELASLQDSNAHPTLLFYTFGEQSEYITCALAQLTTQEARTKFLDTFFHPYYSRLPNYRADSHDCQPLEFVTTEWSNDELAGHGSYCNFQVGLEHGDQDIEIMREGLPEQRVWFAGEHTAPFVALGTATGAYWSGEMIGKRIVEAYSVASTC</sequence>
<dbReference type="InterPro" id="IPR002937">
    <property type="entry name" value="Amino_oxidase"/>
</dbReference>
<accession>A0A9P7T1I7</accession>
<dbReference type="Gene3D" id="3.50.50.60">
    <property type="entry name" value="FAD/NAD(P)-binding domain"/>
    <property type="match status" value="1"/>
</dbReference>
<dbReference type="PANTHER" id="PTHR10742">
    <property type="entry name" value="FLAVIN MONOAMINE OXIDASE"/>
    <property type="match status" value="1"/>
</dbReference>
<comment type="caution">
    <text evidence="2">The sequence shown here is derived from an EMBL/GenBank/DDBJ whole genome shotgun (WGS) entry which is preliminary data.</text>
</comment>
<evidence type="ECO:0000313" key="3">
    <source>
        <dbReference type="Proteomes" id="UP000748025"/>
    </source>
</evidence>
<dbReference type="EMBL" id="SRPW01000686">
    <property type="protein sequence ID" value="KAG6012875.1"/>
    <property type="molecule type" value="Genomic_DNA"/>
</dbReference>
<dbReference type="PANTHER" id="PTHR10742:SF414">
    <property type="entry name" value="CONTAINING AMINE OXIDASE, PUTATIVE (AFU_ORTHOLOGUE AFUA_3G12150)-RELATED"/>
    <property type="match status" value="1"/>
</dbReference>
<dbReference type="Pfam" id="PF01593">
    <property type="entry name" value="Amino_oxidase"/>
    <property type="match status" value="1"/>
</dbReference>
<dbReference type="OrthoDB" id="5046242at2759"/>
<keyword evidence="3" id="KW-1185">Reference proteome</keyword>
<dbReference type="PRINTS" id="PR00419">
    <property type="entry name" value="ADXRDTASE"/>
</dbReference>
<evidence type="ECO:0000259" key="1">
    <source>
        <dbReference type="Pfam" id="PF01593"/>
    </source>
</evidence>
<dbReference type="SUPFAM" id="SSF54373">
    <property type="entry name" value="FAD-linked reductases, C-terminal domain"/>
    <property type="match status" value="1"/>
</dbReference>
<protein>
    <recommendedName>
        <fullName evidence="1">Amine oxidase domain-containing protein</fullName>
    </recommendedName>
</protein>
<name>A0A9P7T1I7_9HYPO</name>
<organism evidence="2 3">
    <name type="scientific">Claviceps pusilla</name>
    <dbReference type="NCBI Taxonomy" id="123648"/>
    <lineage>
        <taxon>Eukaryota</taxon>
        <taxon>Fungi</taxon>
        <taxon>Dikarya</taxon>
        <taxon>Ascomycota</taxon>
        <taxon>Pezizomycotina</taxon>
        <taxon>Sordariomycetes</taxon>
        <taxon>Hypocreomycetidae</taxon>
        <taxon>Hypocreales</taxon>
        <taxon>Clavicipitaceae</taxon>
        <taxon>Claviceps</taxon>
    </lineage>
</organism>
<proteinExistence type="predicted"/>
<dbReference type="GO" id="GO:0003682">
    <property type="term" value="F:chromatin binding"/>
    <property type="evidence" value="ECO:0007669"/>
    <property type="project" value="TreeGrafter"/>
</dbReference>
<dbReference type="GO" id="GO:0016491">
    <property type="term" value="F:oxidoreductase activity"/>
    <property type="evidence" value="ECO:0007669"/>
    <property type="project" value="InterPro"/>
</dbReference>
<dbReference type="Proteomes" id="UP000748025">
    <property type="component" value="Unassembled WGS sequence"/>
</dbReference>
<feature type="domain" description="Amine oxidase" evidence="1">
    <location>
        <begin position="28"/>
        <end position="474"/>
    </location>
</feature>
<dbReference type="SUPFAM" id="SSF51905">
    <property type="entry name" value="FAD/NAD(P)-binding domain"/>
    <property type="match status" value="1"/>
</dbReference>
<dbReference type="InterPro" id="IPR050281">
    <property type="entry name" value="Flavin_monoamine_oxidase"/>
</dbReference>